<feature type="domain" description="AsmA" evidence="3">
    <location>
        <begin position="5"/>
        <end position="184"/>
    </location>
</feature>
<proteinExistence type="predicted"/>
<name>A0ABY6LVS2_9FLAO</name>
<evidence type="ECO:0000313" key="4">
    <source>
        <dbReference type="EMBL" id="UYW00425.1"/>
    </source>
</evidence>
<accession>A0ABY6LVS2</accession>
<dbReference type="EMBL" id="CP081495">
    <property type="protein sequence ID" value="UYW00425.1"/>
    <property type="molecule type" value="Genomic_DNA"/>
</dbReference>
<dbReference type="InterPro" id="IPR052894">
    <property type="entry name" value="AsmA-related"/>
</dbReference>
<evidence type="ECO:0000256" key="1">
    <source>
        <dbReference type="SAM" id="MobiDB-lite"/>
    </source>
</evidence>
<evidence type="ECO:0000259" key="3">
    <source>
        <dbReference type="Pfam" id="PF05170"/>
    </source>
</evidence>
<gene>
    <name evidence="4" type="ORF">K5I29_07605</name>
</gene>
<evidence type="ECO:0000313" key="5">
    <source>
        <dbReference type="Proteomes" id="UP001163328"/>
    </source>
</evidence>
<sequence length="1092" mass="123419">MKFIHPKIKKISKIIAITLVSIFAFSLLLVTVIPYFFKDKITDVAENMANEYLDAEVSFNELGVSVFKYFPALIVYVKDVQVNNPKFTESNQVITANTAAVGVNVWGLLQGKFILDAVYLDQADLQLEIDSLGKANFDIIKATESADTTATEFKIKRIIVNKTNIKYNDKSSPLNFNITDLNYKGTGDLSADYFDLNSNVKIKSFDFNADGVDYVRDKPISAEIVTNIDAKELKFTFQKNNIRIKNFPFSFNGYFAFIKGGYDFDLRMQSKNSTLEEMFSLIPPDYDDWRDDMNITGAIDFRLVARGKYMQNQSAKPILLADLQIKNGTMAYKNIKKPLQDIEIDAKALIEDLDINKLEFDLENFSFDLDGKKTQINFHSKGFKKLALKAKVNATIDLERIKETLNLNQNTISGLLQLNLDADGVYLREMGYNERLKKQMLIFKSIPKFNFTANLKNGYLKNIYKEDAIKNVNFDLKLTAKDSLIHNISGIISNINIEAINNYVRGNFELKKLYPFTVNTNLQSKINLADIHKIYPLDSLDVKGKLNVSVNMQGVLNRTQKKYPASKSKIELKDGYIKSLKYPEFPIENISLLTTISSEKGSAADLNVTLEPLEFLFAGSPFKVQGNVHNLNDLFYDIKTSGSLDIGKLTKVLPVKDMQISGIIETNLITKGSKKDLVAQNFSNIKNGGRLVVKNVKINSPMFPETFEIESGTFKFFKDRMRFEAFTATYGKSDVVLNGYIHNFLRFIFNRKYLRDANEQLKAEIDLSSKHIDAKPFLAMLQTYTEDAIEKQEIRTDSVAPVANAKNRQRGPSVFRVPRTANLKITTKVAELEFDAYKINNFDGTLLVKDRKIDVPHAVFQMAGTNIAMQGDYSVQHRLLANYQANFKANNFDIQRAYAEIPIFAQMVTMAKDAHGLVSLDYTLKGAIDQNMDVDFKAIEGEGTLTLEDIKFKNFKILEHVAKKADAEDLEKASFNQIAIHSKIKNNVMTITPVTMKMATFRGKLEGQVTMDGKINVGFRLGLPPFGLINVPMRIVGTADDFEIETGKYKEDVTLMEESEVAKIKAPERRRRPADSTATVVNQPPIDSVKTF</sequence>
<keyword evidence="5" id="KW-1185">Reference proteome</keyword>
<evidence type="ECO:0000256" key="2">
    <source>
        <dbReference type="SAM" id="Phobius"/>
    </source>
</evidence>
<feature type="transmembrane region" description="Helical" evidence="2">
    <location>
        <begin position="12"/>
        <end position="37"/>
    </location>
</feature>
<dbReference type="RefSeq" id="WP_264432146.1">
    <property type="nucleotide sequence ID" value="NZ_CP081495.1"/>
</dbReference>
<dbReference type="PANTHER" id="PTHR30441:SF8">
    <property type="entry name" value="DUF748 DOMAIN-CONTAINING PROTEIN"/>
    <property type="match status" value="1"/>
</dbReference>
<keyword evidence="2" id="KW-0812">Transmembrane</keyword>
<dbReference type="Pfam" id="PF05170">
    <property type="entry name" value="AsmA"/>
    <property type="match status" value="1"/>
</dbReference>
<reference evidence="4" key="1">
    <citation type="submission" date="2021-08" db="EMBL/GenBank/DDBJ databases">
        <title>Flavobacterium sp. strain CC-SYL302.</title>
        <authorList>
            <person name="Lin S.-Y."/>
            <person name="Lee T.-H."/>
            <person name="Young C.-C."/>
        </authorList>
    </citation>
    <scope>NUCLEOTIDE SEQUENCE</scope>
    <source>
        <strain evidence="4">CC-SYL302</strain>
    </source>
</reference>
<keyword evidence="2" id="KW-0472">Membrane</keyword>
<dbReference type="Proteomes" id="UP001163328">
    <property type="component" value="Chromosome"/>
</dbReference>
<dbReference type="PANTHER" id="PTHR30441">
    <property type="entry name" value="DUF748 DOMAIN-CONTAINING PROTEIN"/>
    <property type="match status" value="1"/>
</dbReference>
<dbReference type="InterPro" id="IPR007844">
    <property type="entry name" value="AsmA"/>
</dbReference>
<feature type="region of interest" description="Disordered" evidence="1">
    <location>
        <begin position="1065"/>
        <end position="1092"/>
    </location>
</feature>
<keyword evidence="2" id="KW-1133">Transmembrane helix</keyword>
<protein>
    <submittedName>
        <fullName evidence="4">AsmA family protein</fullName>
    </submittedName>
</protein>
<organism evidence="4 5">
    <name type="scientific">Flavobacterium agricola</name>
    <dbReference type="NCBI Taxonomy" id="2870839"/>
    <lineage>
        <taxon>Bacteria</taxon>
        <taxon>Pseudomonadati</taxon>
        <taxon>Bacteroidota</taxon>
        <taxon>Flavobacteriia</taxon>
        <taxon>Flavobacteriales</taxon>
        <taxon>Flavobacteriaceae</taxon>
        <taxon>Flavobacterium</taxon>
    </lineage>
</organism>